<evidence type="ECO:0000256" key="1">
    <source>
        <dbReference type="ARBA" id="ARBA00022603"/>
    </source>
</evidence>
<proteinExistence type="predicted"/>
<organism evidence="4 5">
    <name type="scientific">Actinopolyspora righensis</name>
    <dbReference type="NCBI Taxonomy" id="995060"/>
    <lineage>
        <taxon>Bacteria</taxon>
        <taxon>Bacillati</taxon>
        <taxon>Actinomycetota</taxon>
        <taxon>Actinomycetes</taxon>
        <taxon>Actinopolysporales</taxon>
        <taxon>Actinopolysporaceae</taxon>
        <taxon>Actinopolyspora</taxon>
        <taxon>Actinopolyspora alba group</taxon>
    </lineage>
</organism>
<dbReference type="EMBL" id="FPAT01000002">
    <property type="protein sequence ID" value="SFT42617.1"/>
    <property type="molecule type" value="Genomic_DNA"/>
</dbReference>
<dbReference type="CDD" id="cd02440">
    <property type="entry name" value="AdoMet_MTases"/>
    <property type="match status" value="1"/>
</dbReference>
<dbReference type="InterPro" id="IPR029063">
    <property type="entry name" value="SAM-dependent_MTases_sf"/>
</dbReference>
<evidence type="ECO:0000313" key="4">
    <source>
        <dbReference type="EMBL" id="SFT42617.1"/>
    </source>
</evidence>
<dbReference type="Pfam" id="PF13649">
    <property type="entry name" value="Methyltransf_25"/>
    <property type="match status" value="1"/>
</dbReference>
<dbReference type="GO" id="GO:0032259">
    <property type="term" value="P:methylation"/>
    <property type="evidence" value="ECO:0007669"/>
    <property type="project" value="UniProtKB-KW"/>
</dbReference>
<protein>
    <submittedName>
        <fullName evidence="4">Methyltransferase domain-containing protein</fullName>
    </submittedName>
</protein>
<keyword evidence="1 4" id="KW-0489">Methyltransferase</keyword>
<evidence type="ECO:0000313" key="5">
    <source>
        <dbReference type="Proteomes" id="UP000199165"/>
    </source>
</evidence>
<accession>A0A1I6XWT1</accession>
<evidence type="ECO:0000256" key="2">
    <source>
        <dbReference type="ARBA" id="ARBA00022679"/>
    </source>
</evidence>
<dbReference type="PANTHER" id="PTHR43861">
    <property type="entry name" value="TRANS-ACONITATE 2-METHYLTRANSFERASE-RELATED"/>
    <property type="match status" value="1"/>
</dbReference>
<keyword evidence="2 4" id="KW-0808">Transferase</keyword>
<dbReference type="SUPFAM" id="SSF53335">
    <property type="entry name" value="S-adenosyl-L-methionine-dependent methyltransferases"/>
    <property type="match status" value="1"/>
</dbReference>
<dbReference type="InterPro" id="IPR041698">
    <property type="entry name" value="Methyltransf_25"/>
</dbReference>
<dbReference type="Proteomes" id="UP000199165">
    <property type="component" value="Unassembled WGS sequence"/>
</dbReference>
<dbReference type="AlphaFoldDB" id="A0A1I6XWT1"/>
<dbReference type="GO" id="GO:0008168">
    <property type="term" value="F:methyltransferase activity"/>
    <property type="evidence" value="ECO:0007669"/>
    <property type="project" value="UniProtKB-KW"/>
</dbReference>
<dbReference type="Gene3D" id="3.40.50.150">
    <property type="entry name" value="Vaccinia Virus protein VP39"/>
    <property type="match status" value="1"/>
</dbReference>
<gene>
    <name evidence="4" type="ORF">SAMN04487904_10210</name>
</gene>
<feature type="domain" description="Methyltransferase" evidence="3">
    <location>
        <begin position="84"/>
        <end position="174"/>
    </location>
</feature>
<reference evidence="5" key="1">
    <citation type="submission" date="2016-10" db="EMBL/GenBank/DDBJ databases">
        <authorList>
            <person name="Varghese N."/>
            <person name="Submissions S."/>
        </authorList>
    </citation>
    <scope>NUCLEOTIDE SEQUENCE [LARGE SCALE GENOMIC DNA]</scope>
    <source>
        <strain evidence="5">DSM 45501</strain>
    </source>
</reference>
<keyword evidence="5" id="KW-1185">Reference proteome</keyword>
<dbReference type="STRING" id="995060.SAMN04487904_10210"/>
<dbReference type="PANTHER" id="PTHR43861:SF1">
    <property type="entry name" value="TRANS-ACONITATE 2-METHYLTRANSFERASE"/>
    <property type="match status" value="1"/>
</dbReference>
<evidence type="ECO:0000259" key="3">
    <source>
        <dbReference type="Pfam" id="PF13649"/>
    </source>
</evidence>
<name>A0A1I6XWT1_9ACTN</name>
<sequence length="254" mass="28077">MVGRLLATREPRSATIARTTRSPIFAHYDSGMTDHDFVHRTRWSYDAAADTYTEWIRGELAAKPLDRAMLDGFAELARGAGGPVLDVGCGPGRVTAYLADHGLNVSGMDLSPGMIAAARRTHPGLRFTEGSMRALGHDDGELGGIVAWYSIIHVPDEHLPEVFAEFHRVLAPGGYIQLAFQVGDRIKHRTEAGGHEVSLDFHRRRPEHVAELLSRAGLAPRARLLREPDENGDFPEDTRQAFLLARRTIEPSER</sequence>